<organism evidence="1 2">
    <name type="scientific">Friedmanniomyces simplex</name>
    <dbReference type="NCBI Taxonomy" id="329884"/>
    <lineage>
        <taxon>Eukaryota</taxon>
        <taxon>Fungi</taxon>
        <taxon>Dikarya</taxon>
        <taxon>Ascomycota</taxon>
        <taxon>Pezizomycotina</taxon>
        <taxon>Dothideomycetes</taxon>
        <taxon>Dothideomycetidae</taxon>
        <taxon>Mycosphaerellales</taxon>
        <taxon>Teratosphaeriaceae</taxon>
        <taxon>Friedmanniomyces</taxon>
    </lineage>
</organism>
<dbReference type="Pfam" id="PF01026">
    <property type="entry name" value="TatD_DNase"/>
    <property type="match status" value="1"/>
</dbReference>
<evidence type="ECO:0000313" key="2">
    <source>
        <dbReference type="Proteomes" id="UP000309340"/>
    </source>
</evidence>
<dbReference type="EMBL" id="NAJQ01000047">
    <property type="protein sequence ID" value="TKA81676.1"/>
    <property type="molecule type" value="Genomic_DNA"/>
</dbReference>
<dbReference type="SUPFAM" id="SSF51556">
    <property type="entry name" value="Metallo-dependent hydrolases"/>
    <property type="match status" value="1"/>
</dbReference>
<dbReference type="Gene3D" id="3.20.20.140">
    <property type="entry name" value="Metal-dependent hydrolases"/>
    <property type="match status" value="1"/>
</dbReference>
<gene>
    <name evidence="1" type="ORF">B0A55_01342</name>
</gene>
<dbReference type="Proteomes" id="UP000309340">
    <property type="component" value="Unassembled WGS sequence"/>
</dbReference>
<dbReference type="AlphaFoldDB" id="A0A4U0XZ13"/>
<dbReference type="InterPro" id="IPR032466">
    <property type="entry name" value="Metal_Hydrolase"/>
</dbReference>
<dbReference type="STRING" id="329884.A0A4U0XZ13"/>
<comment type="caution">
    <text evidence="1">The sequence shown here is derived from an EMBL/GenBank/DDBJ whole genome shotgun (WGS) entry which is preliminary data.</text>
</comment>
<dbReference type="GO" id="GO:0016788">
    <property type="term" value="F:hydrolase activity, acting on ester bonds"/>
    <property type="evidence" value="ECO:0007669"/>
    <property type="project" value="InterPro"/>
</dbReference>
<dbReference type="PANTHER" id="PTHR47345:SF1">
    <property type="entry name" value="CUT9-INTERACTING PROTEIN SCN1"/>
    <property type="match status" value="1"/>
</dbReference>
<name>A0A4U0XZ13_9PEZI</name>
<evidence type="ECO:0000313" key="1">
    <source>
        <dbReference type="EMBL" id="TKA81676.1"/>
    </source>
</evidence>
<keyword evidence="2" id="KW-1185">Reference proteome</keyword>
<evidence type="ECO:0008006" key="3">
    <source>
        <dbReference type="Google" id="ProtNLM"/>
    </source>
</evidence>
<dbReference type="InterPro" id="IPR001130">
    <property type="entry name" value="TatD-like"/>
</dbReference>
<reference evidence="1 2" key="1">
    <citation type="submission" date="2017-03" db="EMBL/GenBank/DDBJ databases">
        <title>Genomes of endolithic fungi from Antarctica.</title>
        <authorList>
            <person name="Coleine C."/>
            <person name="Masonjones S."/>
            <person name="Stajich J.E."/>
        </authorList>
    </citation>
    <scope>NUCLEOTIDE SEQUENCE [LARGE SCALE GENOMIC DNA]</scope>
    <source>
        <strain evidence="1 2">CCFEE 5184</strain>
    </source>
</reference>
<dbReference type="OrthoDB" id="413993at2759"/>
<accession>A0A4U0XZ13</accession>
<proteinExistence type="predicted"/>
<sequence>MTQKQEPPPLPWHLGVFDAHCHPTDTLASLQAIPSMRARVLTVMATRAQDQGLVADAASKYGITEDVARDVTETDWSKERKLVPAFGWHPWFSHQMFDEAVYHGSTSLSNEERVAHYQRVLTPQSEDRDFLLSLPEPRPFGHFLAQTKDHLRKYPLALIGEVGLDRSFRIPQSWLPNQAQQRDDTLTPGGREGRQLSQYRVSMEHQREVLLAQLRLAGEMQRAVSIHGVSAHGVVYETVAETWKGYELRVPSKCERKRAEAAVKAHAEPSEIERDDLEHPDAVAPKPYPPRICLHSYSGPAETVKLYTAPAVPCEVFFSFSTTINAWSNEDDRPGKVGKVEAAVLAVPDHLVLIESDMDTAGDRMDEHLEAVVRKICEVKRWPLEDGVKRLGNNWKRFVFGDR</sequence>
<dbReference type="InterPro" id="IPR053044">
    <property type="entry name" value="Metallo-hydrolase/TatD-type"/>
</dbReference>
<dbReference type="PANTHER" id="PTHR47345">
    <property type="entry name" value="CUT9-INTERACTING PROTEIN SCN1"/>
    <property type="match status" value="1"/>
</dbReference>
<protein>
    <recommendedName>
        <fullName evidence="3">Metallo-dependent hydrolase</fullName>
    </recommendedName>
</protein>